<keyword evidence="4" id="KW-1185">Reference proteome</keyword>
<feature type="compositionally biased region" description="Basic and acidic residues" evidence="2">
    <location>
        <begin position="64"/>
        <end position="77"/>
    </location>
</feature>
<evidence type="ECO:0000256" key="2">
    <source>
        <dbReference type="SAM" id="MobiDB-lite"/>
    </source>
</evidence>
<evidence type="ECO:0000256" key="1">
    <source>
        <dbReference type="SAM" id="Coils"/>
    </source>
</evidence>
<dbReference type="KEGG" id="gsl:Gasu_05480"/>
<evidence type="ECO:0000313" key="3">
    <source>
        <dbReference type="EMBL" id="EME32131.1"/>
    </source>
</evidence>
<dbReference type="OrthoDB" id="10430194at2759"/>
<dbReference type="Proteomes" id="UP000030680">
    <property type="component" value="Unassembled WGS sequence"/>
</dbReference>
<reference evidence="4" key="1">
    <citation type="journal article" date="2013" name="Science">
        <title>Gene transfer from bacteria and archaea facilitated evolution of an extremophilic eukaryote.</title>
        <authorList>
            <person name="Schonknecht G."/>
            <person name="Chen W.H."/>
            <person name="Ternes C.M."/>
            <person name="Barbier G.G."/>
            <person name="Shrestha R.P."/>
            <person name="Stanke M."/>
            <person name="Brautigam A."/>
            <person name="Baker B.J."/>
            <person name="Banfield J.F."/>
            <person name="Garavito R.M."/>
            <person name="Carr K."/>
            <person name="Wilkerson C."/>
            <person name="Rensing S.A."/>
            <person name="Gagneul D."/>
            <person name="Dickenson N.E."/>
            <person name="Oesterhelt C."/>
            <person name="Lercher M.J."/>
            <person name="Weber A.P."/>
        </authorList>
    </citation>
    <scope>NUCLEOTIDE SEQUENCE [LARGE SCALE GENOMIC DNA]</scope>
    <source>
        <strain evidence="4">074W</strain>
    </source>
</reference>
<gene>
    <name evidence="3" type="ORF">Gasu_05480</name>
</gene>
<dbReference type="RefSeq" id="XP_005708651.1">
    <property type="nucleotide sequence ID" value="XM_005708594.1"/>
</dbReference>
<proteinExistence type="predicted"/>
<feature type="coiled-coil region" evidence="1">
    <location>
        <begin position="108"/>
        <end position="185"/>
    </location>
</feature>
<feature type="compositionally biased region" description="Polar residues" evidence="2">
    <location>
        <begin position="86"/>
        <end position="96"/>
    </location>
</feature>
<dbReference type="EMBL" id="KB454487">
    <property type="protein sequence ID" value="EME32131.1"/>
    <property type="molecule type" value="Genomic_DNA"/>
</dbReference>
<dbReference type="Gramene" id="EME32131">
    <property type="protein sequence ID" value="EME32131"/>
    <property type="gene ID" value="Gasu_05480"/>
</dbReference>
<protein>
    <submittedName>
        <fullName evidence="3">Uncharacterized protein</fullName>
    </submittedName>
</protein>
<feature type="compositionally biased region" description="Polar residues" evidence="2">
    <location>
        <begin position="33"/>
        <end position="52"/>
    </location>
</feature>
<name>M2W8C7_GALSU</name>
<dbReference type="AlphaFoldDB" id="M2W8C7"/>
<keyword evidence="1" id="KW-0175">Coiled coil</keyword>
<organism evidence="3 4">
    <name type="scientific">Galdieria sulphuraria</name>
    <name type="common">Red alga</name>
    <dbReference type="NCBI Taxonomy" id="130081"/>
    <lineage>
        <taxon>Eukaryota</taxon>
        <taxon>Rhodophyta</taxon>
        <taxon>Bangiophyceae</taxon>
        <taxon>Galdieriales</taxon>
        <taxon>Galdieriaceae</taxon>
        <taxon>Galdieria</taxon>
    </lineage>
</organism>
<sequence>MSETEDFEWNEICVKIAYEEEKLLKGHGFHEIPSSSNAQTVQNSRLKISRSFQPHPETFGAFNRETEASSTSDKDPSPDSAKLSKGTSDGFTLNQARPTRMVELESVLMKKQGEISILRERLEKLEREKFEAIEACRLLRQDSHKRDSSLPCSSREEINQLHAEVTRLQKLNEFYHQEINSLEVNRKVNSFLQDGSGDKDLPARLDAETTQKNSRNILRGHLTQLTKPGKRVKNVLDEFETVVNELNQHDQSRPVPNSAFGFYDKRRPRQLILDEEIPDKRYSFHTAVSFHIFPEPNTGVTNDMTQDRAEKCLVNTMNLLTGDELMALRRLVLNSEEHLSSNLLRFLNMYSEEDYSVLKDTTPNLLKFIDSLLQILESGYSMTSLEDASRILHSVLLKIKEFCHTLDLSNCISLERILALVQRMMEETIPLKTFFNVIEGTVIILEGFLLQRVSSDDIEIIFRFLRHFSTIQQEEIFLSAHSSLLYMLMLIIDILFTGQEYVKSKQSMYSGYIVQLGTLLLSSSSLCFQRAGIYLGYKLKEVLTCSSEIHDYTSLTEMLICITIREYLMLLQYEYSTYFNQPKLSCISQRQPSWQRIFVEKLGNNRFTMSESVLFFHYSLRTCHFMIYYLKDRNCSLNFLLDYSVPLFSMLKAMFEDRRKALGNLKEAYEISLVICDVIKGIEVNGIIK</sequence>
<dbReference type="GeneID" id="17090726"/>
<feature type="region of interest" description="Disordered" evidence="2">
    <location>
        <begin position="29"/>
        <end position="96"/>
    </location>
</feature>
<evidence type="ECO:0000313" key="4">
    <source>
        <dbReference type="Proteomes" id="UP000030680"/>
    </source>
</evidence>
<accession>M2W8C7</accession>